<keyword evidence="14" id="KW-1185">Reference proteome</keyword>
<evidence type="ECO:0000313" key="13">
    <source>
        <dbReference type="EMBL" id="SFM75804.1"/>
    </source>
</evidence>
<dbReference type="SFLD" id="SFLDG01082">
    <property type="entry name" value="B12-binding_domain_containing"/>
    <property type="match status" value="1"/>
</dbReference>
<dbReference type="SMART" id="SM00729">
    <property type="entry name" value="Elp3"/>
    <property type="match status" value="1"/>
</dbReference>
<dbReference type="GO" id="GO:0005829">
    <property type="term" value="C:cytosol"/>
    <property type="evidence" value="ECO:0007669"/>
    <property type="project" value="TreeGrafter"/>
</dbReference>
<feature type="binding site" evidence="8">
    <location>
        <position position="188"/>
    </location>
    <ligand>
        <name>[4Fe-4S] cluster</name>
        <dbReference type="ChEBI" id="CHEBI:49883"/>
        <label>2</label>
        <note>4Fe-4S-S-AdoMet</note>
    </ligand>
</feature>
<dbReference type="InterPro" id="IPR005839">
    <property type="entry name" value="Methylthiotransferase"/>
</dbReference>
<dbReference type="NCBIfam" id="TIGR01125">
    <property type="entry name" value="30S ribosomal protein S12 methylthiotransferase RimO"/>
    <property type="match status" value="1"/>
</dbReference>
<evidence type="ECO:0000256" key="7">
    <source>
        <dbReference type="ARBA" id="ARBA00023014"/>
    </source>
</evidence>
<feature type="binding site" evidence="8">
    <location>
        <position position="18"/>
    </location>
    <ligand>
        <name>[4Fe-4S] cluster</name>
        <dbReference type="ChEBI" id="CHEBI:49883"/>
        <label>1</label>
    </ligand>
</feature>
<dbReference type="EC" id="2.8.4.4" evidence="8"/>
<keyword evidence="4 8" id="KW-0949">S-adenosyl-L-methionine</keyword>
<dbReference type="InterPro" id="IPR002792">
    <property type="entry name" value="TRAM_dom"/>
</dbReference>
<dbReference type="GO" id="GO:0005840">
    <property type="term" value="C:ribosome"/>
    <property type="evidence" value="ECO:0007669"/>
    <property type="project" value="UniProtKB-KW"/>
</dbReference>
<name>A0A1I4TGH1_PSUAM</name>
<dbReference type="InterPro" id="IPR038135">
    <property type="entry name" value="Methylthiotransferase_N_sf"/>
</dbReference>
<reference evidence="13 14" key="1">
    <citation type="submission" date="2016-10" db="EMBL/GenBank/DDBJ databases">
        <authorList>
            <person name="de Groot N.N."/>
        </authorList>
    </citation>
    <scope>NUCLEOTIDE SEQUENCE [LARGE SCALE GENOMIC DNA]</scope>
    <source>
        <strain evidence="13 14">CGMCC 4.1877</strain>
    </source>
</reference>
<evidence type="ECO:0000256" key="9">
    <source>
        <dbReference type="SAM" id="MobiDB-lite"/>
    </source>
</evidence>
<dbReference type="FunFam" id="3.80.30.20:FF:000001">
    <property type="entry name" value="tRNA-2-methylthio-N(6)-dimethylallyladenosine synthase 2"/>
    <property type="match status" value="1"/>
</dbReference>
<dbReference type="InterPro" id="IPR012340">
    <property type="entry name" value="NA-bd_OB-fold"/>
</dbReference>
<protein>
    <recommendedName>
        <fullName evidence="8">Ribosomal protein uS12 methylthiotransferase RimO</fullName>
        <shortName evidence="8">uS12 MTTase</shortName>
        <shortName evidence="8">uS12 methylthiotransferase</shortName>
        <ecNumber evidence="8">2.8.4.4</ecNumber>
    </recommendedName>
    <alternativeName>
        <fullName evidence="8">Ribosomal protein uS12 (aspartate-C(3))-methylthiotransferase</fullName>
    </alternativeName>
    <alternativeName>
        <fullName evidence="8">Ribosome maturation factor RimO</fullName>
    </alternativeName>
</protein>
<evidence type="ECO:0000256" key="8">
    <source>
        <dbReference type="HAMAP-Rule" id="MF_01865"/>
    </source>
</evidence>
<dbReference type="Gene3D" id="3.40.50.12160">
    <property type="entry name" value="Methylthiotransferase, N-terminal domain"/>
    <property type="match status" value="1"/>
</dbReference>
<dbReference type="STRING" id="260086.SAMN05216207_1002281"/>
<feature type="region of interest" description="Disordered" evidence="9">
    <location>
        <begin position="425"/>
        <end position="467"/>
    </location>
</feature>
<keyword evidence="1 8" id="KW-0004">4Fe-4S</keyword>
<comment type="subcellular location">
    <subcellularLocation>
        <location evidence="8">Cytoplasm</location>
    </subcellularLocation>
</comment>
<dbReference type="AlphaFoldDB" id="A0A1I4TGH1"/>
<feature type="binding site" evidence="8">
    <location>
        <position position="192"/>
    </location>
    <ligand>
        <name>[4Fe-4S] cluster</name>
        <dbReference type="ChEBI" id="CHEBI:49883"/>
        <label>2</label>
        <note>4Fe-4S-S-AdoMet</note>
    </ligand>
</feature>
<dbReference type="GO" id="GO:0035600">
    <property type="term" value="P:tRNA methylthiolation"/>
    <property type="evidence" value="ECO:0007669"/>
    <property type="project" value="UniProtKB-ARBA"/>
</dbReference>
<dbReference type="InterPro" id="IPR007197">
    <property type="entry name" value="rSAM"/>
</dbReference>
<comment type="similarity">
    <text evidence="8">Belongs to the methylthiotransferase family. RimO subfamily.</text>
</comment>
<keyword evidence="2 8" id="KW-0963">Cytoplasm</keyword>
<dbReference type="InterPro" id="IPR006638">
    <property type="entry name" value="Elp3/MiaA/NifB-like_rSAM"/>
</dbReference>
<keyword evidence="13" id="KW-0689">Ribosomal protein</keyword>
<evidence type="ECO:0000259" key="12">
    <source>
        <dbReference type="PROSITE" id="PS51918"/>
    </source>
</evidence>
<dbReference type="SFLD" id="SFLDS00029">
    <property type="entry name" value="Radical_SAM"/>
    <property type="match status" value="1"/>
</dbReference>
<evidence type="ECO:0000256" key="2">
    <source>
        <dbReference type="ARBA" id="ARBA00022490"/>
    </source>
</evidence>
<dbReference type="HAMAP" id="MF_01865">
    <property type="entry name" value="MTTase_RimO"/>
    <property type="match status" value="1"/>
</dbReference>
<dbReference type="Gene3D" id="2.40.50.140">
    <property type="entry name" value="Nucleic acid-binding proteins"/>
    <property type="match status" value="1"/>
</dbReference>
<dbReference type="Pfam" id="PF04055">
    <property type="entry name" value="Radical_SAM"/>
    <property type="match status" value="1"/>
</dbReference>
<dbReference type="NCBIfam" id="TIGR00089">
    <property type="entry name" value="MiaB/RimO family radical SAM methylthiotransferase"/>
    <property type="match status" value="1"/>
</dbReference>
<feature type="binding site" evidence="8">
    <location>
        <position position="55"/>
    </location>
    <ligand>
        <name>[4Fe-4S] cluster</name>
        <dbReference type="ChEBI" id="CHEBI:49883"/>
        <label>1</label>
    </ligand>
</feature>
<comment type="function">
    <text evidence="8">Catalyzes the methylthiolation of an aspartic acid residue of ribosomal protein uS12.</text>
</comment>
<sequence>MASPENAPRRAALLTLGCARNEVDSEELAGRLAGSGWELVDAEDGSADVIVVNTCGFVEQAKKDSIDTVLAASDVARPAGAKVVAVGCLAERYGAELARDLPEADAVLGFDAYPELAERLGDVIGGHAPAPHVPTDRRMLLPISPVERPAATADVSVPGHDWVPDIARVARTRLSGGPVASLKLASGCDRRCAFCAIPSFRGSFVSRPPADVLGEAAWLASDGVRELVLVSENSTSYGKDLPGGTRSLVDLLPGLAAIEGIERIRVSYLQPAELRPDLLTAIAGTPGVAPYFDLSFQHASAAVLRRMRRFGSRTDFLDLCSRIREHAPEAGIRSNVIVGFPGETEEDLVELEQFLIGARLDAVGVFGYSDEDGTEAEGYDGKVDPAEVRARVERISALVDELMEQRAEERVGTDVVVLVERAADDSGDGDFSGEDVVGRAAHQGPDADGESTVVAAADGGPEPSDLRPGDLVRCRVVDTEGVDLVVEALEIVSRAGAAAALAGSG</sequence>
<comment type="catalytic activity">
    <reaction evidence="8">
        <text>L-aspartate(89)-[ribosomal protein uS12]-hydrogen + (sulfur carrier)-SH + AH2 + 2 S-adenosyl-L-methionine = 3-methylsulfanyl-L-aspartate(89)-[ribosomal protein uS12]-hydrogen + (sulfur carrier)-H + 5'-deoxyadenosine + L-methionine + A + S-adenosyl-L-homocysteine + 2 H(+)</text>
        <dbReference type="Rhea" id="RHEA:37087"/>
        <dbReference type="Rhea" id="RHEA-COMP:10460"/>
        <dbReference type="Rhea" id="RHEA-COMP:10461"/>
        <dbReference type="Rhea" id="RHEA-COMP:14737"/>
        <dbReference type="Rhea" id="RHEA-COMP:14739"/>
        <dbReference type="ChEBI" id="CHEBI:13193"/>
        <dbReference type="ChEBI" id="CHEBI:15378"/>
        <dbReference type="ChEBI" id="CHEBI:17319"/>
        <dbReference type="ChEBI" id="CHEBI:17499"/>
        <dbReference type="ChEBI" id="CHEBI:29917"/>
        <dbReference type="ChEBI" id="CHEBI:29961"/>
        <dbReference type="ChEBI" id="CHEBI:57844"/>
        <dbReference type="ChEBI" id="CHEBI:57856"/>
        <dbReference type="ChEBI" id="CHEBI:59789"/>
        <dbReference type="ChEBI" id="CHEBI:64428"/>
        <dbReference type="ChEBI" id="CHEBI:73599"/>
        <dbReference type="EC" id="2.8.4.4"/>
    </reaction>
</comment>
<dbReference type="Gene3D" id="3.80.30.20">
    <property type="entry name" value="tm_1862 like domain"/>
    <property type="match status" value="1"/>
</dbReference>
<dbReference type="InterPro" id="IPR005840">
    <property type="entry name" value="Ribosomal_uS12_MeSTrfase_RimO"/>
</dbReference>
<evidence type="ECO:0000259" key="10">
    <source>
        <dbReference type="PROSITE" id="PS50926"/>
    </source>
</evidence>
<dbReference type="PANTHER" id="PTHR43837:SF1">
    <property type="entry name" value="RIBOSOMAL PROTEIN US12 METHYLTHIOTRANSFERASE RIMO"/>
    <property type="match status" value="1"/>
</dbReference>
<comment type="cofactor">
    <cofactor evidence="8">
        <name>[4Fe-4S] cluster</name>
        <dbReference type="ChEBI" id="CHEBI:49883"/>
    </cofactor>
    <text evidence="8">Binds 2 [4Fe-4S] clusters. One cluster is coordinated with 3 cysteines and an exchangeable S-adenosyl-L-methionine.</text>
</comment>
<dbReference type="GO" id="GO:0103039">
    <property type="term" value="F:protein methylthiotransferase activity"/>
    <property type="evidence" value="ECO:0007669"/>
    <property type="project" value="UniProtKB-EC"/>
</dbReference>
<dbReference type="PANTHER" id="PTHR43837">
    <property type="entry name" value="RIBOSOMAL PROTEIN S12 METHYLTHIOTRANSFERASE RIMO"/>
    <property type="match status" value="1"/>
</dbReference>
<dbReference type="Proteomes" id="UP000199614">
    <property type="component" value="Unassembled WGS sequence"/>
</dbReference>
<keyword evidence="7 8" id="KW-0411">Iron-sulfur</keyword>
<keyword evidence="6 8" id="KW-0408">Iron</keyword>
<dbReference type="Pfam" id="PF18693">
    <property type="entry name" value="TRAM_2"/>
    <property type="match status" value="1"/>
</dbReference>
<feature type="domain" description="Radical SAM core" evidence="12">
    <location>
        <begin position="174"/>
        <end position="406"/>
    </location>
</feature>
<dbReference type="SFLD" id="SFLDG01061">
    <property type="entry name" value="methylthiotransferase"/>
    <property type="match status" value="1"/>
</dbReference>
<evidence type="ECO:0000259" key="11">
    <source>
        <dbReference type="PROSITE" id="PS51449"/>
    </source>
</evidence>
<proteinExistence type="inferred from homology"/>
<dbReference type="RefSeq" id="WP_245773284.1">
    <property type="nucleotide sequence ID" value="NZ_FOUY01000002.1"/>
</dbReference>
<evidence type="ECO:0000256" key="5">
    <source>
        <dbReference type="ARBA" id="ARBA00022723"/>
    </source>
</evidence>
<evidence type="ECO:0000313" key="14">
    <source>
        <dbReference type="Proteomes" id="UP000199614"/>
    </source>
</evidence>
<organism evidence="13 14">
    <name type="scientific">Pseudonocardia ammonioxydans</name>
    <dbReference type="NCBI Taxonomy" id="260086"/>
    <lineage>
        <taxon>Bacteria</taxon>
        <taxon>Bacillati</taxon>
        <taxon>Actinomycetota</taxon>
        <taxon>Actinomycetes</taxon>
        <taxon>Pseudonocardiales</taxon>
        <taxon>Pseudonocardiaceae</taxon>
        <taxon>Pseudonocardia</taxon>
    </lineage>
</organism>
<feature type="domain" description="TRAM" evidence="10">
    <location>
        <begin position="408"/>
        <end position="490"/>
    </location>
</feature>
<dbReference type="InterPro" id="IPR020612">
    <property type="entry name" value="Methylthiotransferase_CS"/>
</dbReference>
<dbReference type="InterPro" id="IPR013848">
    <property type="entry name" value="Methylthiotransferase_N"/>
</dbReference>
<dbReference type="PROSITE" id="PS51449">
    <property type="entry name" value="MTTASE_N"/>
    <property type="match status" value="1"/>
</dbReference>
<dbReference type="PROSITE" id="PS50926">
    <property type="entry name" value="TRAM"/>
    <property type="match status" value="1"/>
</dbReference>
<feature type="binding site" evidence="8">
    <location>
        <position position="88"/>
    </location>
    <ligand>
        <name>[4Fe-4S] cluster</name>
        <dbReference type="ChEBI" id="CHEBI:49883"/>
        <label>1</label>
    </ligand>
</feature>
<dbReference type="PROSITE" id="PS51918">
    <property type="entry name" value="RADICAL_SAM"/>
    <property type="match status" value="1"/>
</dbReference>
<dbReference type="InterPro" id="IPR058240">
    <property type="entry name" value="rSAM_sf"/>
</dbReference>
<feature type="binding site" evidence="8">
    <location>
        <position position="195"/>
    </location>
    <ligand>
        <name>[4Fe-4S] cluster</name>
        <dbReference type="ChEBI" id="CHEBI:49883"/>
        <label>2</label>
        <note>4Fe-4S-S-AdoMet</note>
    </ligand>
</feature>
<dbReference type="SFLD" id="SFLDF00274">
    <property type="entry name" value="ribosomal_protein_S12_methylth"/>
    <property type="match status" value="1"/>
</dbReference>
<dbReference type="GO" id="GO:0051539">
    <property type="term" value="F:4 iron, 4 sulfur cluster binding"/>
    <property type="evidence" value="ECO:0007669"/>
    <property type="project" value="UniProtKB-UniRule"/>
</dbReference>
<evidence type="ECO:0000256" key="4">
    <source>
        <dbReference type="ARBA" id="ARBA00022691"/>
    </source>
</evidence>
<evidence type="ECO:0000256" key="1">
    <source>
        <dbReference type="ARBA" id="ARBA00022485"/>
    </source>
</evidence>
<dbReference type="InterPro" id="IPR023404">
    <property type="entry name" value="rSAM_horseshoe"/>
</dbReference>
<keyword evidence="3 8" id="KW-0808">Transferase</keyword>
<evidence type="ECO:0000256" key="3">
    <source>
        <dbReference type="ARBA" id="ARBA00022679"/>
    </source>
</evidence>
<dbReference type="PROSITE" id="PS01278">
    <property type="entry name" value="MTTASE_RADICAL"/>
    <property type="match status" value="1"/>
</dbReference>
<dbReference type="GO" id="GO:0035599">
    <property type="term" value="F:aspartic acid methylthiotransferase activity"/>
    <property type="evidence" value="ECO:0007669"/>
    <property type="project" value="TreeGrafter"/>
</dbReference>
<accession>A0A1I4TGH1</accession>
<dbReference type="EMBL" id="FOUY01000002">
    <property type="protein sequence ID" value="SFM75804.1"/>
    <property type="molecule type" value="Genomic_DNA"/>
</dbReference>
<dbReference type="SUPFAM" id="SSF102114">
    <property type="entry name" value="Radical SAM enzymes"/>
    <property type="match status" value="1"/>
</dbReference>
<evidence type="ECO:0000256" key="6">
    <source>
        <dbReference type="ARBA" id="ARBA00023004"/>
    </source>
</evidence>
<dbReference type="GO" id="GO:0046872">
    <property type="term" value="F:metal ion binding"/>
    <property type="evidence" value="ECO:0007669"/>
    <property type="project" value="UniProtKB-KW"/>
</dbReference>
<dbReference type="CDD" id="cd01335">
    <property type="entry name" value="Radical_SAM"/>
    <property type="match status" value="1"/>
</dbReference>
<keyword evidence="13" id="KW-0687">Ribonucleoprotein</keyword>
<dbReference type="Pfam" id="PF00919">
    <property type="entry name" value="UPF0004"/>
    <property type="match status" value="1"/>
</dbReference>
<gene>
    <name evidence="8" type="primary">rimO</name>
    <name evidence="13" type="ORF">SAMN05216207_1002281</name>
</gene>
<feature type="domain" description="MTTase N-terminal" evidence="11">
    <location>
        <begin position="9"/>
        <end position="125"/>
    </location>
</feature>
<keyword evidence="5 8" id="KW-0479">Metal-binding</keyword>